<gene>
    <name evidence="7" type="ORF">GHK86_02485</name>
</gene>
<evidence type="ECO:0000313" key="8">
    <source>
        <dbReference type="Proteomes" id="UP000437736"/>
    </source>
</evidence>
<sequence>MRRLERLSAGHDLSRFHSGNEELDSWLRAHAWAAQQMDQVRTFVLIEDDRVIGHFGLTMGSVRRDEPPAGLVRGLPGYPVGMVLLARLAVDADHQGNGVGAQALAEALRRAVTAGEAAAARLVVVDTIDTAAVSFYAHHGFVAVAEHPQRLYCRMQDIRASLDKR</sequence>
<dbReference type="Proteomes" id="UP000437736">
    <property type="component" value="Unassembled WGS sequence"/>
</dbReference>
<evidence type="ECO:0000256" key="5">
    <source>
        <dbReference type="ARBA" id="ARBA00049880"/>
    </source>
</evidence>
<dbReference type="PANTHER" id="PTHR36449:SF1">
    <property type="entry name" value="ACETYLTRANSFERASE"/>
    <property type="match status" value="1"/>
</dbReference>
<accession>A0ABW9QQB8</accession>
<keyword evidence="2" id="KW-1277">Toxin-antitoxin system</keyword>
<dbReference type="InterPro" id="IPR000182">
    <property type="entry name" value="GNAT_dom"/>
</dbReference>
<keyword evidence="1" id="KW-0678">Repressor</keyword>
<keyword evidence="8" id="KW-1185">Reference proteome</keyword>
<protein>
    <submittedName>
        <fullName evidence="7">GNAT family N-acetyltransferase</fullName>
    </submittedName>
</protein>
<dbReference type="PROSITE" id="PS51186">
    <property type="entry name" value="GNAT"/>
    <property type="match status" value="1"/>
</dbReference>
<keyword evidence="4" id="KW-0012">Acyltransferase</keyword>
<proteinExistence type="predicted"/>
<comment type="caution">
    <text evidence="7">The sequence shown here is derived from an EMBL/GenBank/DDBJ whole genome shotgun (WGS) entry which is preliminary data.</text>
</comment>
<dbReference type="EMBL" id="WJHE01000103">
    <property type="protein sequence ID" value="MST31599.1"/>
    <property type="molecule type" value="Genomic_DNA"/>
</dbReference>
<name>A0ABW9QQB8_9ACTN</name>
<evidence type="ECO:0000256" key="2">
    <source>
        <dbReference type="ARBA" id="ARBA00022649"/>
    </source>
</evidence>
<evidence type="ECO:0000313" key="7">
    <source>
        <dbReference type="EMBL" id="MST31599.1"/>
    </source>
</evidence>
<feature type="domain" description="N-acetyltransferase" evidence="6">
    <location>
        <begin position="1"/>
        <end position="165"/>
    </location>
</feature>
<comment type="catalytic activity">
    <reaction evidence="5">
        <text>glycyl-tRNA(Gly) + acetyl-CoA = N-acetylglycyl-tRNA(Gly) + CoA + H(+)</text>
        <dbReference type="Rhea" id="RHEA:81867"/>
        <dbReference type="Rhea" id="RHEA-COMP:9683"/>
        <dbReference type="Rhea" id="RHEA-COMP:19766"/>
        <dbReference type="ChEBI" id="CHEBI:15378"/>
        <dbReference type="ChEBI" id="CHEBI:57287"/>
        <dbReference type="ChEBI" id="CHEBI:57288"/>
        <dbReference type="ChEBI" id="CHEBI:78522"/>
        <dbReference type="ChEBI" id="CHEBI:232036"/>
    </reaction>
</comment>
<evidence type="ECO:0000256" key="3">
    <source>
        <dbReference type="ARBA" id="ARBA00022679"/>
    </source>
</evidence>
<evidence type="ECO:0000256" key="4">
    <source>
        <dbReference type="ARBA" id="ARBA00023315"/>
    </source>
</evidence>
<organism evidence="7 8">
    <name type="scientific">Acidiferrimicrobium australe</name>
    <dbReference type="NCBI Taxonomy" id="2664430"/>
    <lineage>
        <taxon>Bacteria</taxon>
        <taxon>Bacillati</taxon>
        <taxon>Actinomycetota</taxon>
        <taxon>Acidimicrobiia</taxon>
        <taxon>Acidimicrobiales</taxon>
        <taxon>Acidimicrobiaceae</taxon>
        <taxon>Acidiferrimicrobium</taxon>
    </lineage>
</organism>
<dbReference type="InterPro" id="IPR016181">
    <property type="entry name" value="Acyl_CoA_acyltransferase"/>
</dbReference>
<dbReference type="SUPFAM" id="SSF55729">
    <property type="entry name" value="Acyl-CoA N-acyltransferases (Nat)"/>
    <property type="match status" value="1"/>
</dbReference>
<keyword evidence="3" id="KW-0808">Transferase</keyword>
<reference evidence="7 8" key="1">
    <citation type="submission" date="2019-11" db="EMBL/GenBank/DDBJ databases">
        <title>Acidiferrimicrobium australis gen. nov., sp. nov., an acidophilic and obligately heterotrophic, member of the Actinobacteria that catalyses dissimilatory oxido- reduction of iron isolated from metal-rich acidic water in Chile.</title>
        <authorList>
            <person name="Gonzalez D."/>
            <person name="Huber K."/>
            <person name="Hedrich S."/>
            <person name="Rojas-Villalobos C."/>
            <person name="Quatrini R."/>
            <person name="Dinamarca M.A."/>
            <person name="Schwarz A."/>
            <person name="Canales C."/>
            <person name="Nancucheo I."/>
        </authorList>
    </citation>
    <scope>NUCLEOTIDE SEQUENCE [LARGE SCALE GENOMIC DNA]</scope>
    <source>
        <strain evidence="7 8">USS-CCA1</strain>
    </source>
</reference>
<dbReference type="CDD" id="cd04301">
    <property type="entry name" value="NAT_SF"/>
    <property type="match status" value="1"/>
</dbReference>
<dbReference type="Gene3D" id="3.40.630.30">
    <property type="match status" value="1"/>
</dbReference>
<dbReference type="Pfam" id="PF00583">
    <property type="entry name" value="Acetyltransf_1"/>
    <property type="match status" value="1"/>
</dbReference>
<evidence type="ECO:0000256" key="1">
    <source>
        <dbReference type="ARBA" id="ARBA00022491"/>
    </source>
</evidence>
<evidence type="ECO:0000259" key="6">
    <source>
        <dbReference type="PROSITE" id="PS51186"/>
    </source>
</evidence>
<dbReference type="PANTHER" id="PTHR36449">
    <property type="entry name" value="ACETYLTRANSFERASE-RELATED"/>
    <property type="match status" value="1"/>
</dbReference>